<accession>A0ABZ3FUN8</accession>
<protein>
    <submittedName>
        <fullName evidence="4">GNAT family N-acetyltransferase</fullName>
    </submittedName>
</protein>
<dbReference type="CDD" id="cd04301">
    <property type="entry name" value="NAT_SF"/>
    <property type="match status" value="1"/>
</dbReference>
<evidence type="ECO:0000313" key="5">
    <source>
        <dbReference type="Proteomes" id="UP001442841"/>
    </source>
</evidence>
<keyword evidence="1" id="KW-0808">Transferase</keyword>
<dbReference type="InterPro" id="IPR016181">
    <property type="entry name" value="Acyl_CoA_acyltransferase"/>
</dbReference>
<sequence>MSSDPISRLSAADAGEIYTLQLAAYVSQGHLHDDYQIPPLVQTFEELVEELADPSVIALGIRQDGRLVASVRLHVQGATAELGRFTVAPDLVGQGLGTRLEAAVDEALPAGVERIELFTGDKGVDNLRLYARLGYAEDRRESVGTYELVFLSRQRTNRVSPSAPPAASAG</sequence>
<evidence type="ECO:0000313" key="4">
    <source>
        <dbReference type="EMBL" id="XAN08493.1"/>
    </source>
</evidence>
<gene>
    <name evidence="4" type="ORF">AADG42_14680</name>
</gene>
<keyword evidence="5" id="KW-1185">Reference proteome</keyword>
<dbReference type="RefSeq" id="WP_425309951.1">
    <property type="nucleotide sequence ID" value="NZ_CP154795.1"/>
</dbReference>
<dbReference type="EMBL" id="CP154795">
    <property type="protein sequence ID" value="XAN08493.1"/>
    <property type="molecule type" value="Genomic_DNA"/>
</dbReference>
<reference evidence="4 5" key="1">
    <citation type="submission" date="2024-04" db="EMBL/GenBank/DDBJ databases">
        <title>Isolation of an actinomycete strain from pig manure.</title>
        <authorList>
            <person name="Gong T."/>
            <person name="Yu Z."/>
            <person name="An M."/>
            <person name="Wei C."/>
            <person name="Yang W."/>
            <person name="Liu L."/>
        </authorList>
    </citation>
    <scope>NUCLEOTIDE SEQUENCE [LARGE SCALE GENOMIC DNA]</scope>
    <source>
        <strain evidence="4 5">ZF39</strain>
    </source>
</reference>
<dbReference type="InterPro" id="IPR050832">
    <property type="entry name" value="Bact_Acetyltransf"/>
</dbReference>
<evidence type="ECO:0000256" key="1">
    <source>
        <dbReference type="ARBA" id="ARBA00022679"/>
    </source>
</evidence>
<evidence type="ECO:0000259" key="3">
    <source>
        <dbReference type="PROSITE" id="PS51186"/>
    </source>
</evidence>
<proteinExistence type="predicted"/>
<dbReference type="Gene3D" id="3.40.630.30">
    <property type="match status" value="1"/>
</dbReference>
<name>A0ABZ3FUN8_9ACTN</name>
<dbReference type="PANTHER" id="PTHR43877:SF2">
    <property type="entry name" value="AMINOALKYLPHOSPHONATE N-ACETYLTRANSFERASE-RELATED"/>
    <property type="match status" value="1"/>
</dbReference>
<dbReference type="InterPro" id="IPR000182">
    <property type="entry name" value="GNAT_dom"/>
</dbReference>
<dbReference type="Proteomes" id="UP001442841">
    <property type="component" value="Chromosome"/>
</dbReference>
<dbReference type="Pfam" id="PF00583">
    <property type="entry name" value="Acetyltransf_1"/>
    <property type="match status" value="1"/>
</dbReference>
<feature type="domain" description="N-acetyltransferase" evidence="3">
    <location>
        <begin position="4"/>
        <end position="156"/>
    </location>
</feature>
<keyword evidence="2" id="KW-0012">Acyltransferase</keyword>
<organism evidence="4 5">
    <name type="scientific">Ammonicoccus fulvus</name>
    <dbReference type="NCBI Taxonomy" id="3138240"/>
    <lineage>
        <taxon>Bacteria</taxon>
        <taxon>Bacillati</taxon>
        <taxon>Actinomycetota</taxon>
        <taxon>Actinomycetes</taxon>
        <taxon>Propionibacteriales</taxon>
        <taxon>Propionibacteriaceae</taxon>
        <taxon>Ammonicoccus</taxon>
    </lineage>
</organism>
<evidence type="ECO:0000256" key="2">
    <source>
        <dbReference type="ARBA" id="ARBA00023315"/>
    </source>
</evidence>
<dbReference type="SUPFAM" id="SSF55729">
    <property type="entry name" value="Acyl-CoA N-acyltransferases (Nat)"/>
    <property type="match status" value="1"/>
</dbReference>
<dbReference type="PANTHER" id="PTHR43877">
    <property type="entry name" value="AMINOALKYLPHOSPHONATE N-ACETYLTRANSFERASE-RELATED-RELATED"/>
    <property type="match status" value="1"/>
</dbReference>
<dbReference type="PROSITE" id="PS51186">
    <property type="entry name" value="GNAT"/>
    <property type="match status" value="1"/>
</dbReference>